<dbReference type="OrthoDB" id="291797at2"/>
<accession>A0A432MLB5</accession>
<feature type="compositionally biased region" description="Basic and acidic residues" evidence="1">
    <location>
        <begin position="111"/>
        <end position="123"/>
    </location>
</feature>
<sequence>MRPSSSRTDRQGGAALVALVCLSVIVLVVAGLIRLGADRAEHLLALERESQALWLVEAGLERAAAQLRVDPSYEGETWTLPPEALGGREGTVTIEVEETDPGADQPLTVRVRADYPSDGDPSHRARRSKVFQVRPTAGTDGGDS</sequence>
<gene>
    <name evidence="3" type="ORF">TsocGM_09000</name>
</gene>
<dbReference type="RefSeq" id="WP_126724979.1">
    <property type="nucleotide sequence ID" value="NZ_RYZH01000014.1"/>
</dbReference>
<proteinExistence type="predicted"/>
<protein>
    <recommendedName>
        <fullName evidence="5">Type II secretion system protein</fullName>
    </recommendedName>
</protein>
<reference evidence="3 4" key="1">
    <citation type="submission" date="2018-12" db="EMBL/GenBank/DDBJ databases">
        <authorList>
            <person name="Toschakov S.V."/>
        </authorList>
    </citation>
    <scope>NUCLEOTIDE SEQUENCE [LARGE SCALE GENOMIC DNA]</scope>
    <source>
        <strain evidence="3 4">GM2012</strain>
    </source>
</reference>
<keyword evidence="2" id="KW-0812">Transmembrane</keyword>
<organism evidence="3 4">
    <name type="scientific">Tautonia sociabilis</name>
    <dbReference type="NCBI Taxonomy" id="2080755"/>
    <lineage>
        <taxon>Bacteria</taxon>
        <taxon>Pseudomonadati</taxon>
        <taxon>Planctomycetota</taxon>
        <taxon>Planctomycetia</taxon>
        <taxon>Isosphaerales</taxon>
        <taxon>Isosphaeraceae</taxon>
        <taxon>Tautonia</taxon>
    </lineage>
</organism>
<reference evidence="3 4" key="2">
    <citation type="submission" date="2019-01" db="EMBL/GenBank/DDBJ databases">
        <title>Tautonia sociabilis, a novel thermotolerant planctomycete of Isosphaeraceae family, isolated from a 4000 m deep subterranean habitat.</title>
        <authorList>
            <person name="Kovaleva O.L."/>
            <person name="Elcheninov A.G."/>
            <person name="Van Heerden E."/>
            <person name="Toshchakov S.V."/>
            <person name="Novikov A."/>
            <person name="Bonch-Osmolovskaya E.A."/>
            <person name="Kublanov I.V."/>
        </authorList>
    </citation>
    <scope>NUCLEOTIDE SEQUENCE [LARGE SCALE GENOMIC DNA]</scope>
    <source>
        <strain evidence="3 4">GM2012</strain>
    </source>
</reference>
<dbReference type="AlphaFoldDB" id="A0A432MLB5"/>
<feature type="transmembrane region" description="Helical" evidence="2">
    <location>
        <begin position="12"/>
        <end position="33"/>
    </location>
</feature>
<evidence type="ECO:0000256" key="1">
    <source>
        <dbReference type="SAM" id="MobiDB-lite"/>
    </source>
</evidence>
<keyword evidence="2" id="KW-0472">Membrane</keyword>
<evidence type="ECO:0000256" key="2">
    <source>
        <dbReference type="SAM" id="Phobius"/>
    </source>
</evidence>
<dbReference type="EMBL" id="RYZH01000014">
    <property type="protein sequence ID" value="RUL88070.1"/>
    <property type="molecule type" value="Genomic_DNA"/>
</dbReference>
<comment type="caution">
    <text evidence="3">The sequence shown here is derived from an EMBL/GenBank/DDBJ whole genome shotgun (WGS) entry which is preliminary data.</text>
</comment>
<dbReference type="Proteomes" id="UP000280296">
    <property type="component" value="Unassembled WGS sequence"/>
</dbReference>
<name>A0A432MLB5_9BACT</name>
<keyword evidence="2" id="KW-1133">Transmembrane helix</keyword>
<keyword evidence="4" id="KW-1185">Reference proteome</keyword>
<evidence type="ECO:0008006" key="5">
    <source>
        <dbReference type="Google" id="ProtNLM"/>
    </source>
</evidence>
<feature type="region of interest" description="Disordered" evidence="1">
    <location>
        <begin position="99"/>
        <end position="144"/>
    </location>
</feature>
<evidence type="ECO:0000313" key="4">
    <source>
        <dbReference type="Proteomes" id="UP000280296"/>
    </source>
</evidence>
<evidence type="ECO:0000313" key="3">
    <source>
        <dbReference type="EMBL" id="RUL88070.1"/>
    </source>
</evidence>